<dbReference type="EMBL" id="VCIA01000001">
    <property type="protein sequence ID" value="TMN20939.1"/>
    <property type="molecule type" value="Genomic_DNA"/>
</dbReference>
<feature type="chain" id="PRO_5039410212" evidence="2">
    <location>
        <begin position="20"/>
        <end position="221"/>
    </location>
</feature>
<protein>
    <submittedName>
        <fullName evidence="3">Uncharacterized protein</fullName>
    </submittedName>
</protein>
<evidence type="ECO:0000313" key="4">
    <source>
        <dbReference type="Proteomes" id="UP000306980"/>
    </source>
</evidence>
<gene>
    <name evidence="3" type="ORF">FFL34_01555</name>
</gene>
<dbReference type="AlphaFoldDB" id="A0A5S3QGT2"/>
<sequence>MQKKTLFILLMISMFLFVAACSSDKEASPENNEGDAKNEQKSEREKVFEETDKVAKKFYKAGFELNIPVAYEMLSPKGKEELENQPYVTGIVSKNGDDIHGKELINKQDYKKIKNKYTDQFKDFEKLNDEYEIRRYGYVYGESSKEVIYYVEPWRGYEKDESDFNFISLKKNEKGEWKVKKFTEKKPDKVNDWKSGKVIHEYEKQSTSNGKESYGFEEENK</sequence>
<reference evidence="3 4" key="1">
    <citation type="submission" date="2019-05" db="EMBL/GenBank/DDBJ databases">
        <title>Genomic analysis of Lentibacillus sp. NKC220-2.</title>
        <authorList>
            <person name="Oh Y.J."/>
        </authorList>
    </citation>
    <scope>NUCLEOTIDE SEQUENCE [LARGE SCALE GENOMIC DNA]</scope>
    <source>
        <strain evidence="3 4">NKC220-2</strain>
    </source>
</reference>
<evidence type="ECO:0000313" key="3">
    <source>
        <dbReference type="EMBL" id="TMN20939.1"/>
    </source>
</evidence>
<accession>A0A5S3QGT2</accession>
<comment type="caution">
    <text evidence="3">The sequence shown here is derived from an EMBL/GenBank/DDBJ whole genome shotgun (WGS) entry which is preliminary data.</text>
</comment>
<dbReference type="PROSITE" id="PS51257">
    <property type="entry name" value="PROKAR_LIPOPROTEIN"/>
    <property type="match status" value="1"/>
</dbReference>
<dbReference type="RefSeq" id="WP_138600719.1">
    <property type="nucleotide sequence ID" value="NZ_VCIA01000001.1"/>
</dbReference>
<dbReference type="Proteomes" id="UP000306980">
    <property type="component" value="Unassembled WGS sequence"/>
</dbReference>
<evidence type="ECO:0000256" key="2">
    <source>
        <dbReference type="SAM" id="SignalP"/>
    </source>
</evidence>
<name>A0A5S3QGT2_9BACI</name>
<organism evidence="3 4">
    <name type="scientific">Lentibacillus cibarius</name>
    <dbReference type="NCBI Taxonomy" id="2583219"/>
    <lineage>
        <taxon>Bacteria</taxon>
        <taxon>Bacillati</taxon>
        <taxon>Bacillota</taxon>
        <taxon>Bacilli</taxon>
        <taxon>Bacillales</taxon>
        <taxon>Bacillaceae</taxon>
        <taxon>Lentibacillus</taxon>
    </lineage>
</organism>
<evidence type="ECO:0000256" key="1">
    <source>
        <dbReference type="SAM" id="MobiDB-lite"/>
    </source>
</evidence>
<keyword evidence="2" id="KW-0732">Signal</keyword>
<feature type="signal peptide" evidence="2">
    <location>
        <begin position="1"/>
        <end position="19"/>
    </location>
</feature>
<dbReference type="OrthoDB" id="2965649at2"/>
<feature type="region of interest" description="Disordered" evidence="1">
    <location>
        <begin position="26"/>
        <end position="46"/>
    </location>
</feature>
<proteinExistence type="predicted"/>